<evidence type="ECO:0000259" key="2">
    <source>
        <dbReference type="Pfam" id="PF00924"/>
    </source>
</evidence>
<accession>A0A3N4P951</accession>
<keyword evidence="1" id="KW-1133">Transmembrane helix</keyword>
<dbReference type="InterPro" id="IPR011014">
    <property type="entry name" value="MscS_channel_TM-2"/>
</dbReference>
<feature type="transmembrane region" description="Helical" evidence="1">
    <location>
        <begin position="186"/>
        <end position="209"/>
    </location>
</feature>
<dbReference type="Pfam" id="PF00924">
    <property type="entry name" value="MS_channel_2nd"/>
    <property type="match status" value="1"/>
</dbReference>
<reference evidence="3 4" key="1">
    <citation type="submission" date="2018-11" db="EMBL/GenBank/DDBJ databases">
        <title>Aureibaculum marinum gen. nov., sp. nov., a member of the family Flavobacteriaceae isolated from the Bohai Sea.</title>
        <authorList>
            <person name="Ji X."/>
        </authorList>
    </citation>
    <scope>NUCLEOTIDE SEQUENCE [LARGE SCALE GENOMIC DNA]</scope>
    <source>
        <strain evidence="3 4">BH-SD17</strain>
    </source>
</reference>
<organism evidence="3 4">
    <name type="scientific">Aureibaculum marinum</name>
    <dbReference type="NCBI Taxonomy" id="2487930"/>
    <lineage>
        <taxon>Bacteria</taxon>
        <taxon>Pseudomonadati</taxon>
        <taxon>Bacteroidota</taxon>
        <taxon>Flavobacteriia</taxon>
        <taxon>Flavobacteriales</taxon>
        <taxon>Flavobacteriaceae</taxon>
        <taxon>Aureibaculum</taxon>
    </lineage>
</organism>
<evidence type="ECO:0000313" key="3">
    <source>
        <dbReference type="EMBL" id="RPD96013.1"/>
    </source>
</evidence>
<sequence>METITNWKDLMFNSLNEMGIIIMRALPNIIGAILILLIGWLITKMVLVILARLLKFVKVDKLTEVINDKNIFGKTDITFNVSKVILGFVKWISFLVFLIVAADIMKWEIISVEIGKLLGYLPKLFSAIALFMVGLYIASFVRKAIKGLFDSFDLIGAKAISNFVFYIIAVIITVTALNQAGIETDIITNNLTVILGAFLGAIAISLGLGSKEVVGDLLRTFFTRKNFAVGQKIKFKDISGTIISIENISMTVKTETGLVVLPIKEVVSNEIEIKI</sequence>
<dbReference type="PANTHER" id="PTHR30221:SF1">
    <property type="entry name" value="SMALL-CONDUCTANCE MECHANOSENSITIVE CHANNEL"/>
    <property type="match status" value="1"/>
</dbReference>
<protein>
    <recommendedName>
        <fullName evidence="2">Mechanosensitive ion channel MscS domain-containing protein</fullName>
    </recommendedName>
</protein>
<feature type="transmembrane region" description="Helical" evidence="1">
    <location>
        <begin position="84"/>
        <end position="105"/>
    </location>
</feature>
<dbReference type="Gene3D" id="1.10.287.1260">
    <property type="match status" value="1"/>
</dbReference>
<proteinExistence type="predicted"/>
<comment type="caution">
    <text evidence="3">The sequence shown here is derived from an EMBL/GenBank/DDBJ whole genome shotgun (WGS) entry which is preliminary data.</text>
</comment>
<dbReference type="Pfam" id="PF05552">
    <property type="entry name" value="MS_channel_1st_1"/>
    <property type="match status" value="2"/>
</dbReference>
<evidence type="ECO:0000313" key="4">
    <source>
        <dbReference type="Proteomes" id="UP000270856"/>
    </source>
</evidence>
<dbReference type="Proteomes" id="UP000270856">
    <property type="component" value="Unassembled WGS sequence"/>
</dbReference>
<dbReference type="EMBL" id="RPFJ01000014">
    <property type="protein sequence ID" value="RPD96013.1"/>
    <property type="molecule type" value="Genomic_DNA"/>
</dbReference>
<keyword evidence="1" id="KW-0812">Transmembrane</keyword>
<dbReference type="InterPro" id="IPR006685">
    <property type="entry name" value="MscS_channel_2nd"/>
</dbReference>
<dbReference type="InterPro" id="IPR008910">
    <property type="entry name" value="MSC_TM_helix"/>
</dbReference>
<evidence type="ECO:0000256" key="1">
    <source>
        <dbReference type="SAM" id="Phobius"/>
    </source>
</evidence>
<dbReference type="SUPFAM" id="SSF82861">
    <property type="entry name" value="Mechanosensitive channel protein MscS (YggB), transmembrane region"/>
    <property type="match status" value="1"/>
</dbReference>
<gene>
    <name evidence="3" type="ORF">EGM88_11140</name>
</gene>
<feature type="domain" description="Mechanosensitive ion channel MscS" evidence="2">
    <location>
        <begin position="222"/>
        <end position="272"/>
    </location>
</feature>
<keyword evidence="4" id="KW-1185">Reference proteome</keyword>
<feature type="transmembrane region" description="Helical" evidence="1">
    <location>
        <begin position="159"/>
        <end position="180"/>
    </location>
</feature>
<dbReference type="GO" id="GO:0016020">
    <property type="term" value="C:membrane"/>
    <property type="evidence" value="ECO:0007669"/>
    <property type="project" value="InterPro"/>
</dbReference>
<dbReference type="OrthoDB" id="1493289at2"/>
<dbReference type="AlphaFoldDB" id="A0A3N4P951"/>
<keyword evidence="1" id="KW-0472">Membrane</keyword>
<dbReference type="GO" id="GO:0008381">
    <property type="term" value="F:mechanosensitive monoatomic ion channel activity"/>
    <property type="evidence" value="ECO:0007669"/>
    <property type="project" value="InterPro"/>
</dbReference>
<feature type="transmembrane region" description="Helical" evidence="1">
    <location>
        <begin position="20"/>
        <end position="42"/>
    </location>
</feature>
<dbReference type="PANTHER" id="PTHR30221">
    <property type="entry name" value="SMALL-CONDUCTANCE MECHANOSENSITIVE CHANNEL"/>
    <property type="match status" value="1"/>
</dbReference>
<name>A0A3N4P951_9FLAO</name>
<dbReference type="InterPro" id="IPR045275">
    <property type="entry name" value="MscS_archaea/bacteria_type"/>
</dbReference>
<dbReference type="RefSeq" id="WP_123898362.1">
    <property type="nucleotide sequence ID" value="NZ_RPFJ01000014.1"/>
</dbReference>
<feature type="transmembrane region" description="Helical" evidence="1">
    <location>
        <begin position="117"/>
        <end position="138"/>
    </location>
</feature>